<proteinExistence type="predicted"/>
<dbReference type="AlphaFoldDB" id="U7QC40"/>
<gene>
    <name evidence="1" type="ORF">M595_5472</name>
</gene>
<sequence length="51" mass="5972">MQTQAREIPAKIYSVTFVKERLSVEGNMEVLEIKRELETLSERLGKTQDYL</sequence>
<evidence type="ECO:0000313" key="1">
    <source>
        <dbReference type="EMBL" id="ERT04590.1"/>
    </source>
</evidence>
<keyword evidence="2" id="KW-1185">Reference proteome</keyword>
<dbReference type="PATRIC" id="fig|1348334.3.peg.5263"/>
<dbReference type="Proteomes" id="UP000017127">
    <property type="component" value="Unassembled WGS sequence"/>
</dbReference>
<name>U7QC40_9CYAN</name>
<dbReference type="RefSeq" id="WP_023069151.1">
    <property type="nucleotide sequence ID" value="NZ_AUZM01000089.1"/>
</dbReference>
<evidence type="ECO:0000313" key="2">
    <source>
        <dbReference type="Proteomes" id="UP000017127"/>
    </source>
</evidence>
<comment type="caution">
    <text evidence="1">The sequence shown here is derived from an EMBL/GenBank/DDBJ whole genome shotgun (WGS) entry which is preliminary data.</text>
</comment>
<protein>
    <submittedName>
        <fullName evidence="1">Putative peptide chain release factor 2</fullName>
    </submittedName>
</protein>
<dbReference type="EMBL" id="AUZM01000089">
    <property type="protein sequence ID" value="ERT04590.1"/>
    <property type="molecule type" value="Genomic_DNA"/>
</dbReference>
<reference evidence="1 2" key="1">
    <citation type="journal article" date="2013" name="Front. Microbiol.">
        <title>Comparative genomic analyses of the cyanobacterium, Lyngbya aestuarii BL J, a powerful hydrogen producer.</title>
        <authorList>
            <person name="Kothari A."/>
            <person name="Vaughn M."/>
            <person name="Garcia-Pichel F."/>
        </authorList>
    </citation>
    <scope>NUCLEOTIDE SEQUENCE [LARGE SCALE GENOMIC DNA]</scope>
    <source>
        <strain evidence="1 2">BL J</strain>
    </source>
</reference>
<organism evidence="1 2">
    <name type="scientific">Lyngbya aestuarii BL J</name>
    <dbReference type="NCBI Taxonomy" id="1348334"/>
    <lineage>
        <taxon>Bacteria</taxon>
        <taxon>Bacillati</taxon>
        <taxon>Cyanobacteriota</taxon>
        <taxon>Cyanophyceae</taxon>
        <taxon>Oscillatoriophycideae</taxon>
        <taxon>Oscillatoriales</taxon>
        <taxon>Microcoleaceae</taxon>
        <taxon>Lyngbya</taxon>
    </lineage>
</organism>
<accession>U7QC40</accession>